<protein>
    <submittedName>
        <fullName evidence="1">Uncharacterized protein</fullName>
    </submittedName>
</protein>
<sequence length="381" mass="41793">MPFSPRLTSETQKRYSRFRSHAIPGRIPGHIYDRHNCCARCYEEGNSPEGVSLVKPAPHTAVIADGQGGDHGSEKALSIRWKDGQEPQGLEKLAVPWESSGAHCGLGPSLSGMLCQWLKQPGIAGFHVSTFPKFTPKVLESNGTQTSHQQVGMELRGHLNNLLASKPLKLKKHECVFPFKNLLQGQTVQEEWNNCGSPDASLAKYLAMMLAPSQSPGALAHLNILASSPGGMSPGACGAGHGQAAVVGLSPRSHVQNLVGLVLVDTDGIECNKKQRARVRTEENSGELRVGKDRFTNIMKRREEEKRSESRQKQTENMNTVTMEKIIASQSPLQLNVGPEDAFCLGEMDRSSGLSANLSFHRTDSEMQTEYFKLKILFREI</sequence>
<evidence type="ECO:0000313" key="1">
    <source>
        <dbReference type="EMBL" id="KAI4571657.1"/>
    </source>
</evidence>
<dbReference type="Proteomes" id="UP001057279">
    <property type="component" value="Linkage Group LG16"/>
</dbReference>
<comment type="caution">
    <text evidence="1">The sequence shown here is derived from an EMBL/GenBank/DDBJ whole genome shotgun (WGS) entry which is preliminary data.</text>
</comment>
<proteinExistence type="predicted"/>
<organism evidence="1 2">
    <name type="scientific">Ovis ammon polii x Ovis aries</name>
    <dbReference type="NCBI Taxonomy" id="2918886"/>
    <lineage>
        <taxon>Eukaryota</taxon>
        <taxon>Metazoa</taxon>
        <taxon>Chordata</taxon>
        <taxon>Craniata</taxon>
        <taxon>Vertebrata</taxon>
        <taxon>Euteleostomi</taxon>
        <taxon>Mammalia</taxon>
        <taxon>Eutheria</taxon>
        <taxon>Laurasiatheria</taxon>
        <taxon>Artiodactyla</taxon>
        <taxon>Ruminantia</taxon>
        <taxon>Pecora</taxon>
        <taxon>Bovidae</taxon>
        <taxon>Caprinae</taxon>
        <taxon>Ovis</taxon>
    </lineage>
</organism>
<accession>A0ACB9UKG5</accession>
<keyword evidence="2" id="KW-1185">Reference proteome</keyword>
<name>A0ACB9UKG5_9CETA</name>
<reference evidence="1" key="1">
    <citation type="submission" date="2022-03" db="EMBL/GenBank/DDBJ databases">
        <title>Genomic analyses of argali, domestic sheep and their hybrids provide insights into chromosomal evolution, heterosis and genetic basis of agronomic traits.</title>
        <authorList>
            <person name="Li M."/>
        </authorList>
    </citation>
    <scope>NUCLEOTIDE SEQUENCE</scope>
    <source>
        <strain evidence="1">F1 hybrid</strain>
    </source>
</reference>
<evidence type="ECO:0000313" key="2">
    <source>
        <dbReference type="Proteomes" id="UP001057279"/>
    </source>
</evidence>
<dbReference type="EMBL" id="CM043041">
    <property type="protein sequence ID" value="KAI4571657.1"/>
    <property type="molecule type" value="Genomic_DNA"/>
</dbReference>
<gene>
    <name evidence="1" type="ORF">MJG53_013763</name>
</gene>